<dbReference type="GO" id="GO:0005507">
    <property type="term" value="F:copper ion binding"/>
    <property type="evidence" value="ECO:0007669"/>
    <property type="project" value="TreeGrafter"/>
</dbReference>
<dbReference type="OrthoDB" id="9815677at2"/>
<reference evidence="4" key="1">
    <citation type="journal article" date="2014" name="Int. J. Syst. Evol. Microbiol.">
        <title>Complete genome sequence of Corynebacterium casei LMG S-19264T (=DSM 44701T), isolated from a smear-ripened cheese.</title>
        <authorList>
            <consortium name="US DOE Joint Genome Institute (JGI-PGF)"/>
            <person name="Walter F."/>
            <person name="Albersmeier A."/>
            <person name="Kalinowski J."/>
            <person name="Ruckert C."/>
        </authorList>
    </citation>
    <scope>NUCLEOTIDE SEQUENCE</scope>
    <source>
        <strain evidence="4">CGMCC 1.15533</strain>
    </source>
</reference>
<evidence type="ECO:0000256" key="2">
    <source>
        <dbReference type="ARBA" id="ARBA00022490"/>
    </source>
</evidence>
<dbReference type="Gene3D" id="3.20.20.380">
    <property type="entry name" value="Copper homeostasis (CutC) domain"/>
    <property type="match status" value="1"/>
</dbReference>
<dbReference type="InterPro" id="IPR005627">
    <property type="entry name" value="CutC-like"/>
</dbReference>
<evidence type="ECO:0000313" key="5">
    <source>
        <dbReference type="Proteomes" id="UP000660801"/>
    </source>
</evidence>
<dbReference type="FunFam" id="3.20.20.380:FF:000003">
    <property type="entry name" value="Copper homeostasis protein CutC"/>
    <property type="match status" value="1"/>
</dbReference>
<protein>
    <recommendedName>
        <fullName evidence="3">PF03932 family protein CutC</fullName>
    </recommendedName>
</protein>
<evidence type="ECO:0000256" key="3">
    <source>
        <dbReference type="HAMAP-Rule" id="MF_00795"/>
    </source>
</evidence>
<comment type="caution">
    <text evidence="4">The sequence shown here is derived from an EMBL/GenBank/DDBJ whole genome shotgun (WGS) entry which is preliminary data.</text>
</comment>
<comment type="subcellular location">
    <subcellularLocation>
        <location evidence="3">Cytoplasm</location>
    </subcellularLocation>
</comment>
<comment type="similarity">
    <text evidence="1 3">Belongs to the CutC family.</text>
</comment>
<dbReference type="RefSeq" id="WP_068993466.1">
    <property type="nucleotide sequence ID" value="NZ_BMJN01000041.1"/>
</dbReference>
<dbReference type="GO" id="GO:0005737">
    <property type="term" value="C:cytoplasm"/>
    <property type="evidence" value="ECO:0007669"/>
    <property type="project" value="UniProtKB-SubCell"/>
</dbReference>
<sequence length="211" mass="23044">MIFEFCSENTTLLESALQAGARRVELCDHLAVGGTTPTREVIQDALTLAASYEASVMVMIRPRGGNFVYDKAELEEMLEDIRLSQELGAQGVVFGALTEQGQLDKPALEQLLVASTGMEIVFHMAFDHLPKDQQFTAMDWLAQHGVTRILTHGGSADTDILDNLDWLKSLIHHANGGIEILPGGGISIHNRDSISEALGVHQLHGTRIVFE</sequence>
<organism evidence="4 5">
    <name type="scientific">Streptococcus himalayensis</name>
    <dbReference type="NCBI Taxonomy" id="1888195"/>
    <lineage>
        <taxon>Bacteria</taxon>
        <taxon>Bacillati</taxon>
        <taxon>Bacillota</taxon>
        <taxon>Bacilli</taxon>
        <taxon>Lactobacillales</taxon>
        <taxon>Streptococcaceae</taxon>
        <taxon>Streptococcus</taxon>
    </lineage>
</organism>
<dbReference type="EMBL" id="BMJN01000041">
    <property type="protein sequence ID" value="GGE36653.1"/>
    <property type="molecule type" value="Genomic_DNA"/>
</dbReference>
<reference evidence="4" key="2">
    <citation type="submission" date="2020-09" db="EMBL/GenBank/DDBJ databases">
        <authorList>
            <person name="Sun Q."/>
            <person name="Zhou Y."/>
        </authorList>
    </citation>
    <scope>NUCLEOTIDE SEQUENCE</scope>
    <source>
        <strain evidence="4">CGMCC 1.15533</strain>
    </source>
</reference>
<keyword evidence="2 3" id="KW-0963">Cytoplasm</keyword>
<dbReference type="SUPFAM" id="SSF110395">
    <property type="entry name" value="CutC-like"/>
    <property type="match status" value="1"/>
</dbReference>
<gene>
    <name evidence="3 4" type="primary">cutC</name>
    <name evidence="4" type="ORF">GCM10011510_17550</name>
</gene>
<proteinExistence type="inferred from homology"/>
<dbReference type="AlphaFoldDB" id="A0A917AAE0"/>
<evidence type="ECO:0000313" key="4">
    <source>
        <dbReference type="EMBL" id="GGE36653.1"/>
    </source>
</evidence>
<dbReference type="Proteomes" id="UP000660801">
    <property type="component" value="Unassembled WGS sequence"/>
</dbReference>
<evidence type="ECO:0000256" key="1">
    <source>
        <dbReference type="ARBA" id="ARBA00007768"/>
    </source>
</evidence>
<dbReference type="HAMAP" id="MF_00795">
    <property type="entry name" value="CutC"/>
    <property type="match status" value="1"/>
</dbReference>
<accession>A0A917AAE0</accession>
<name>A0A917AAE0_9STRE</name>
<dbReference type="PANTHER" id="PTHR12598:SF0">
    <property type="entry name" value="COPPER HOMEOSTASIS PROTEIN CUTC HOMOLOG"/>
    <property type="match status" value="1"/>
</dbReference>
<comment type="caution">
    <text evidence="3">Once thought to be involved in copper homeostasis, experiments in E.coli have shown this is not the case.</text>
</comment>
<dbReference type="Pfam" id="PF03932">
    <property type="entry name" value="CutC"/>
    <property type="match status" value="1"/>
</dbReference>
<dbReference type="InterPro" id="IPR036822">
    <property type="entry name" value="CutC-like_dom_sf"/>
</dbReference>
<dbReference type="PANTHER" id="PTHR12598">
    <property type="entry name" value="COPPER HOMEOSTASIS PROTEIN CUTC"/>
    <property type="match status" value="1"/>
</dbReference>
<keyword evidence="5" id="KW-1185">Reference proteome</keyword>